<comment type="subunit">
    <text evidence="15">Homotetramer formed by a dimer of dimers.</text>
</comment>
<evidence type="ECO:0000259" key="17">
    <source>
        <dbReference type="PROSITE" id="PS50126"/>
    </source>
</evidence>
<feature type="compositionally biased region" description="Polar residues" evidence="16">
    <location>
        <begin position="694"/>
        <end position="703"/>
    </location>
</feature>
<feature type="compositionally biased region" description="Polar residues" evidence="16">
    <location>
        <begin position="911"/>
        <end position="935"/>
    </location>
</feature>
<keyword evidence="13 15" id="KW-0694">RNA-binding</keyword>
<evidence type="ECO:0000256" key="13">
    <source>
        <dbReference type="ARBA" id="ARBA00022884"/>
    </source>
</evidence>
<reference evidence="19" key="1">
    <citation type="journal article" date="2019" name="Int. J. Syst. Evol. Microbiol.">
        <title>The Global Catalogue of Microorganisms (GCM) 10K type strain sequencing project: providing services to taxonomists for standard genome sequencing and annotation.</title>
        <authorList>
            <consortium name="The Broad Institute Genomics Platform"/>
            <consortium name="The Broad Institute Genome Sequencing Center for Infectious Disease"/>
            <person name="Wu L."/>
            <person name="Ma J."/>
        </authorList>
    </citation>
    <scope>NUCLEOTIDE SEQUENCE [LARGE SCALE GENOMIC DNA]</scope>
    <source>
        <strain evidence="19">CECT 8472</strain>
    </source>
</reference>
<name>A0ABV8UHM4_9PROT</name>
<evidence type="ECO:0000256" key="6">
    <source>
        <dbReference type="ARBA" id="ARBA00022694"/>
    </source>
</evidence>
<evidence type="ECO:0000256" key="3">
    <source>
        <dbReference type="ARBA" id="ARBA00022490"/>
    </source>
</evidence>
<dbReference type="Pfam" id="PF00575">
    <property type="entry name" value="S1"/>
    <property type="match status" value="1"/>
</dbReference>
<feature type="compositionally biased region" description="Basic residues" evidence="16">
    <location>
        <begin position="867"/>
        <end position="880"/>
    </location>
</feature>
<keyword evidence="14 15" id="KW-0472">Membrane</keyword>
<evidence type="ECO:0000256" key="14">
    <source>
        <dbReference type="ARBA" id="ARBA00023136"/>
    </source>
</evidence>
<feature type="compositionally biased region" description="Low complexity" evidence="16">
    <location>
        <begin position="947"/>
        <end position="963"/>
    </location>
</feature>
<feature type="binding site" evidence="15">
    <location>
        <position position="488"/>
    </location>
    <ligand>
        <name>Zn(2+)</name>
        <dbReference type="ChEBI" id="CHEBI:29105"/>
        <note>ligand shared between dimeric partners</note>
    </ligand>
</feature>
<keyword evidence="15" id="KW-0862">Zinc</keyword>
<organism evidence="18 19">
    <name type="scientific">Fodinicurvata halophila</name>
    <dbReference type="NCBI Taxonomy" id="1419723"/>
    <lineage>
        <taxon>Bacteria</taxon>
        <taxon>Pseudomonadati</taxon>
        <taxon>Pseudomonadota</taxon>
        <taxon>Alphaproteobacteria</taxon>
        <taxon>Rhodospirillales</taxon>
        <taxon>Rhodovibrionaceae</taxon>
        <taxon>Fodinicurvata</taxon>
    </lineage>
</organism>
<comment type="caution">
    <text evidence="18">The sequence shown here is derived from an EMBL/GenBank/DDBJ whole genome shotgun (WGS) entry which is preliminary data.</text>
</comment>
<evidence type="ECO:0000256" key="11">
    <source>
        <dbReference type="ARBA" id="ARBA00022801"/>
    </source>
</evidence>
<dbReference type="Proteomes" id="UP001595799">
    <property type="component" value="Unassembled WGS sequence"/>
</dbReference>
<keyword evidence="7 15" id="KW-0540">Nuclease</keyword>
<dbReference type="Gene3D" id="3.40.1260.20">
    <property type="entry name" value="Ribonuclease E, catalytic domain"/>
    <property type="match status" value="1"/>
</dbReference>
<feature type="binding site" evidence="15">
    <location>
        <position position="485"/>
    </location>
    <ligand>
        <name>Zn(2+)</name>
        <dbReference type="ChEBI" id="CHEBI:29105"/>
        <note>ligand shared between dimeric partners</note>
    </ligand>
</feature>
<dbReference type="SMART" id="SM00316">
    <property type="entry name" value="S1"/>
    <property type="match status" value="1"/>
</dbReference>
<keyword evidence="19" id="KW-1185">Reference proteome</keyword>
<dbReference type="Gene3D" id="2.40.50.140">
    <property type="entry name" value="Nucleic acid-binding proteins"/>
    <property type="match status" value="1"/>
</dbReference>
<dbReference type="SUPFAM" id="SSF50249">
    <property type="entry name" value="Nucleic acid-binding proteins"/>
    <property type="match status" value="1"/>
</dbReference>
<evidence type="ECO:0000256" key="9">
    <source>
        <dbReference type="ARBA" id="ARBA00022730"/>
    </source>
</evidence>
<dbReference type="InterPro" id="IPR012340">
    <property type="entry name" value="NA-bd_OB-fold"/>
</dbReference>
<keyword evidence="11 15" id="KW-0378">Hydrolase</keyword>
<dbReference type="InterPro" id="IPR028878">
    <property type="entry name" value="RNase_E"/>
</dbReference>
<comment type="catalytic activity">
    <reaction evidence="15">
        <text>Endonucleolytic cleavage of single-stranded RNA in A- and U-rich regions.</text>
        <dbReference type="EC" id="3.1.26.12"/>
    </reaction>
</comment>
<dbReference type="EMBL" id="JBHSCW010000001">
    <property type="protein sequence ID" value="MFC4350146.1"/>
    <property type="molecule type" value="Genomic_DNA"/>
</dbReference>
<keyword evidence="8 15" id="KW-0479">Metal-binding</keyword>
<evidence type="ECO:0000313" key="18">
    <source>
        <dbReference type="EMBL" id="MFC4350146.1"/>
    </source>
</evidence>
<keyword evidence="6 15" id="KW-0819">tRNA processing</keyword>
<dbReference type="InterPro" id="IPR048583">
    <property type="entry name" value="RNase_E_G_thioredoxin-like"/>
</dbReference>
<keyword evidence="5 15" id="KW-0698">rRNA processing</keyword>
<keyword evidence="4 15" id="KW-0997">Cell inner membrane</keyword>
<feature type="compositionally biased region" description="Low complexity" evidence="16">
    <location>
        <begin position="762"/>
        <end position="791"/>
    </location>
</feature>
<proteinExistence type="inferred from homology"/>
<dbReference type="PANTHER" id="PTHR30001:SF1">
    <property type="entry name" value="RIBONUCLEASE E_G-LIKE PROTEIN, CHLOROPLASTIC"/>
    <property type="match status" value="1"/>
</dbReference>
<keyword evidence="10 15" id="KW-0255">Endonuclease</keyword>
<dbReference type="InterPro" id="IPR004659">
    <property type="entry name" value="RNase_E/G"/>
</dbReference>
<evidence type="ECO:0000256" key="16">
    <source>
        <dbReference type="SAM" id="MobiDB-lite"/>
    </source>
</evidence>
<evidence type="ECO:0000256" key="4">
    <source>
        <dbReference type="ARBA" id="ARBA00022519"/>
    </source>
</evidence>
<comment type="similarity">
    <text evidence="1">Belongs to the RNase E/G family. RNase G subfamily.</text>
</comment>
<feature type="compositionally biased region" description="Basic residues" evidence="16">
    <location>
        <begin position="617"/>
        <end position="629"/>
    </location>
</feature>
<comment type="function">
    <text evidence="15">Endoribonuclease that plays a central role in RNA processing and decay. Required for the maturation of 5S and 16S rRNAs and the majority of tRNAs. Also involved in the degradation of most mRNAs.</text>
</comment>
<feature type="compositionally biased region" description="Low complexity" evidence="16">
    <location>
        <begin position="726"/>
        <end position="735"/>
    </location>
</feature>
<feature type="compositionally biased region" description="Low complexity" evidence="16">
    <location>
        <begin position="841"/>
        <end position="851"/>
    </location>
</feature>
<keyword evidence="2 15" id="KW-1003">Cell membrane</keyword>
<feature type="compositionally biased region" description="Basic and acidic residues" evidence="16">
    <location>
        <begin position="652"/>
        <end position="662"/>
    </location>
</feature>
<sequence>MAQRMLIDATRQGETRVVVVSGNRVEEFDYETATKNQLKGNIYLAKVTRVEPSLQAAFVEYGGNRHGFLPFSEIHPDYYRIPIADREALLAEEAEQRAQDVQGESNGEDDEDSDHRASAQGNGADEDHEEHGGDSSVEEIATENSVDTVGGDEVDEVERRRMQLLRRYKIQEVIKRRQVMLVQVTKEERGNKGAALTTYLSLAGRYCVLMPNTAKGGGISRKISNATDRRRLKSVVSELEIPDGMAVIVRTAGSQRNKTEIRRDYEYLLRLWDDIRNKTLSSTAPCLIHEEANLIKRAIRDVYTRDMEKILVEGDEGYKAAKAFMKMLMPSHARKISLYNDPGAPLFHRHQVEEQLEAMYSHTVQLKSGGSIVINPTEALVSIDVNSGRSTRERHIEETALKTNLEAADEVARQLRLRDLAGLVVIDFIDMEDSKHNREVERRLKDAMRNDRARIQLGRISPFGLLELSRQRLRPSLFETVNIACPVCRGTGHLRSPDAVSSTLLRSVTDEAVRRGGGKVEVRLPMEVMLNLFNEKREDLTRIEERFGLQIVAQTDTELSPQDFSLQRLSYDVAGDKSEAARPEQDDVQAAEEPETESDDEAEEERRSQQTGEDGGRRRRGRRGGRRKRREDEGEEAAPQAAAGESEESTDEEHSASEARAGEDEESEEQKSRRRRRGRRGGRRRRGRRDGEDSQQTEASSETPEGVEESEQPAGRQSEESDEQPVEVNAAAADAETADPEQAAEEKPKPRRRRRSRKSEAETATQAEHTTADVAEQEQAVSEDASASAEEPPAKPKRTRRKKAAEPAESAPEAEESEEAVPKKRTRRTRRKSQDSEAAEETAAAEPTAAPEEQEAAAEEATPAKKSAPRRRTSTRKTAAKKTAAQSEDSVAEDSAAPVGSVNGTEPVAPTTGNGQDETPAEDSTQPASSDTRSSNGHDGETAQPDEASQQSPAEQEPAQPQPQKRPRKKGWWNRLLE</sequence>
<dbReference type="InterPro" id="IPR003029">
    <property type="entry name" value="S1_domain"/>
</dbReference>
<comment type="cofactor">
    <cofactor evidence="15">
        <name>Mg(2+)</name>
        <dbReference type="ChEBI" id="CHEBI:18420"/>
    </cofactor>
    <text evidence="15">Binds 1 Mg(2+) ion per subunit.</text>
</comment>
<feature type="region of interest" description="Required for zinc-mediated homotetramerization and catalytic activity" evidence="15">
    <location>
        <begin position="485"/>
        <end position="488"/>
    </location>
</feature>
<feature type="compositionally biased region" description="Acidic residues" evidence="16">
    <location>
        <begin position="586"/>
        <end position="603"/>
    </location>
</feature>
<dbReference type="Pfam" id="PF10150">
    <property type="entry name" value="RNase_E_G"/>
    <property type="match status" value="1"/>
</dbReference>
<keyword evidence="12 15" id="KW-0460">Magnesium</keyword>
<dbReference type="Pfam" id="PF20833">
    <property type="entry name" value="RNase_E_G_Thio"/>
    <property type="match status" value="1"/>
</dbReference>
<dbReference type="CDD" id="cd04453">
    <property type="entry name" value="S1_RNase_E"/>
    <property type="match status" value="1"/>
</dbReference>
<feature type="compositionally biased region" description="Basic and acidic residues" evidence="16">
    <location>
        <begin position="576"/>
        <end position="585"/>
    </location>
</feature>
<evidence type="ECO:0000256" key="15">
    <source>
        <dbReference type="HAMAP-Rule" id="MF_00970"/>
    </source>
</evidence>
<keyword evidence="15" id="KW-0820">tRNA-binding</keyword>
<dbReference type="EC" id="3.1.26.12" evidence="15"/>
<comment type="subcellular location">
    <subcellularLocation>
        <location evidence="15">Cytoplasm</location>
    </subcellularLocation>
    <subcellularLocation>
        <location evidence="15">Cell inner membrane</location>
        <topology evidence="15">Peripheral membrane protein</topology>
        <orientation evidence="15">Cytoplasmic side</orientation>
    </subcellularLocation>
</comment>
<keyword evidence="3 15" id="KW-0963">Cytoplasm</keyword>
<gene>
    <name evidence="15" type="primary">rne</name>
    <name evidence="18" type="ORF">ACFOW6_01180</name>
</gene>
<feature type="binding site" evidence="15">
    <location>
        <position position="384"/>
    </location>
    <ligand>
        <name>Mg(2+)</name>
        <dbReference type="ChEBI" id="CHEBI:18420"/>
        <note>catalytic</note>
    </ligand>
</feature>
<evidence type="ECO:0000256" key="12">
    <source>
        <dbReference type="ARBA" id="ARBA00022842"/>
    </source>
</evidence>
<feature type="region of interest" description="Disordered" evidence="16">
    <location>
        <begin position="576"/>
        <end position="978"/>
    </location>
</feature>
<evidence type="ECO:0000256" key="2">
    <source>
        <dbReference type="ARBA" id="ARBA00022475"/>
    </source>
</evidence>
<dbReference type="HAMAP" id="MF_00970">
    <property type="entry name" value="RNase_E"/>
    <property type="match status" value="1"/>
</dbReference>
<accession>A0ABV8UHM4</accession>
<evidence type="ECO:0000256" key="5">
    <source>
        <dbReference type="ARBA" id="ARBA00022552"/>
    </source>
</evidence>
<feature type="compositionally biased region" description="Basic residues" evidence="16">
    <location>
        <begin position="672"/>
        <end position="688"/>
    </location>
</feature>
<dbReference type="InterPro" id="IPR019307">
    <property type="entry name" value="RNA-bd_AU-1/RNase_E/G"/>
</dbReference>
<feature type="region of interest" description="Disordered" evidence="16">
    <location>
        <begin position="94"/>
        <end position="152"/>
    </location>
</feature>
<dbReference type="PANTHER" id="PTHR30001">
    <property type="entry name" value="RIBONUCLEASE"/>
    <property type="match status" value="1"/>
</dbReference>
<keyword evidence="9 15" id="KW-0699">rRNA-binding</keyword>
<evidence type="ECO:0000256" key="8">
    <source>
        <dbReference type="ARBA" id="ARBA00022723"/>
    </source>
</evidence>
<evidence type="ECO:0000313" key="19">
    <source>
        <dbReference type="Proteomes" id="UP001595799"/>
    </source>
</evidence>
<evidence type="ECO:0000256" key="10">
    <source>
        <dbReference type="ARBA" id="ARBA00022759"/>
    </source>
</evidence>
<comment type="cofactor">
    <cofactor evidence="15">
        <name>Zn(2+)</name>
        <dbReference type="ChEBI" id="CHEBI:29105"/>
    </cofactor>
    <text evidence="15">Binds 2 Zn(2+) ions per homotetramer.</text>
</comment>
<dbReference type="NCBIfam" id="TIGR00757">
    <property type="entry name" value="RNaseEG"/>
    <property type="match status" value="1"/>
</dbReference>
<feature type="domain" description="S1 motif" evidence="17">
    <location>
        <begin position="40"/>
        <end position="74"/>
    </location>
</feature>
<evidence type="ECO:0000256" key="1">
    <source>
        <dbReference type="ARBA" id="ARBA00005663"/>
    </source>
</evidence>
<comment type="similarity">
    <text evidence="15">Belongs to the RNase E/G family. RNase E subfamily.</text>
</comment>
<dbReference type="PROSITE" id="PS50126">
    <property type="entry name" value="S1"/>
    <property type="match status" value="1"/>
</dbReference>
<dbReference type="RefSeq" id="WP_382420309.1">
    <property type="nucleotide sequence ID" value="NZ_JBHSCW010000001.1"/>
</dbReference>
<protein>
    <recommendedName>
        <fullName evidence="15">Ribonuclease E</fullName>
        <shortName evidence="15">RNase E</shortName>
        <ecNumber evidence="15">3.1.26.12</ecNumber>
    </recommendedName>
</protein>
<feature type="binding site" evidence="15">
    <location>
        <position position="427"/>
    </location>
    <ligand>
        <name>Mg(2+)</name>
        <dbReference type="ChEBI" id="CHEBI:18420"/>
        <note>catalytic</note>
    </ligand>
</feature>
<evidence type="ECO:0000256" key="7">
    <source>
        <dbReference type="ARBA" id="ARBA00022722"/>
    </source>
</evidence>